<dbReference type="InterPro" id="IPR001182">
    <property type="entry name" value="FtsW/RodA"/>
</dbReference>
<dbReference type="GO" id="GO:0009252">
    <property type="term" value="P:peptidoglycan biosynthetic process"/>
    <property type="evidence" value="ECO:0007669"/>
    <property type="project" value="UniProtKB-KW"/>
</dbReference>
<keyword evidence="5" id="KW-0133">Cell shape</keyword>
<comment type="function">
    <text evidence="16">Peptidoglycan polymerase that is essential for cell division.</text>
</comment>
<keyword evidence="19" id="KW-1185">Reference proteome</keyword>
<evidence type="ECO:0000256" key="15">
    <source>
        <dbReference type="ARBA" id="ARBA00049902"/>
    </source>
</evidence>
<keyword evidence="7 17" id="KW-1133">Transmembrane helix</keyword>
<feature type="transmembrane region" description="Helical" evidence="17">
    <location>
        <begin position="108"/>
        <end position="128"/>
    </location>
</feature>
<keyword evidence="4 17" id="KW-0812">Transmembrane</keyword>
<proteinExistence type="inferred from homology"/>
<dbReference type="GO" id="GO:0051301">
    <property type="term" value="P:cell division"/>
    <property type="evidence" value="ECO:0007669"/>
    <property type="project" value="InterPro"/>
</dbReference>
<dbReference type="AlphaFoldDB" id="A0A6A8M9C9"/>
<name>A0A6A8M9C9_9LACO</name>
<dbReference type="GO" id="GO:0005886">
    <property type="term" value="C:plasma membrane"/>
    <property type="evidence" value="ECO:0007669"/>
    <property type="project" value="TreeGrafter"/>
</dbReference>
<dbReference type="EC" id="2.4.99.28" evidence="14"/>
<evidence type="ECO:0000256" key="14">
    <source>
        <dbReference type="ARBA" id="ARBA00044770"/>
    </source>
</evidence>
<evidence type="ECO:0000256" key="4">
    <source>
        <dbReference type="ARBA" id="ARBA00022692"/>
    </source>
</evidence>
<keyword evidence="6" id="KW-0573">Peptidoglycan synthesis</keyword>
<evidence type="ECO:0000256" key="8">
    <source>
        <dbReference type="ARBA" id="ARBA00023136"/>
    </source>
</evidence>
<feature type="transmembrane region" description="Helical" evidence="17">
    <location>
        <begin position="381"/>
        <end position="404"/>
    </location>
</feature>
<sequence>MKQGLFCFIIVSNYCFKEGSNVNENPKLAWLKKKLRGINYRIFLPYIILMTMGVVAVYSASSEILMISGRPAAYYGMKQLAYAIIGVFICLGLYSIKLDWLQNGRNLFLLIALTTGLLVYVRIFGQAVNGARGWINLGVVNVQPLELAKLALILYLAEMLAKADGHLVPGHIMERLLPPAIIAGGMMFLVVIEPDFGGTAILFFLVAIMYSVSGIPSGYALLSLFGIAVLVVGGFFLIVRWNPDFLQHVYVFKRFIAFLNPFKTAANEGAQLVNSYYAIHNGGLFGVGIGNSIQKRGYLPEPYTDFILSIIAEEVGSIGALLVLGLLFYLLIQIMENGVNAGSQYTSLVCFGVSAIMFFQILFNVGAVLGLMPITGVTLPFISYGGSSLFVLSASIGLVMNVIAEDDKLKARKHSNERKPRTV</sequence>
<evidence type="ECO:0000256" key="16">
    <source>
        <dbReference type="ARBA" id="ARBA00049966"/>
    </source>
</evidence>
<evidence type="ECO:0000256" key="11">
    <source>
        <dbReference type="ARBA" id="ARBA00038053"/>
    </source>
</evidence>
<gene>
    <name evidence="18" type="ORF">FYJ62_01200</name>
</gene>
<feature type="transmembrane region" description="Helical" evidence="17">
    <location>
        <begin position="344"/>
        <end position="369"/>
    </location>
</feature>
<evidence type="ECO:0000313" key="19">
    <source>
        <dbReference type="Proteomes" id="UP000438120"/>
    </source>
</evidence>
<feature type="transmembrane region" description="Helical" evidence="17">
    <location>
        <begin position="222"/>
        <end position="241"/>
    </location>
</feature>
<comment type="subcellular location">
    <subcellularLocation>
        <location evidence="1">Membrane</location>
        <topology evidence="1">Multi-pass membrane protein</topology>
    </subcellularLocation>
</comment>
<reference evidence="18 19" key="1">
    <citation type="submission" date="2019-08" db="EMBL/GenBank/DDBJ databases">
        <title>In-depth cultivation of the pig gut microbiome towards novel bacterial diversity and tailored functional studies.</title>
        <authorList>
            <person name="Wylensek D."/>
            <person name="Hitch T.C.A."/>
            <person name="Clavel T."/>
        </authorList>
    </citation>
    <scope>NUCLEOTIDE SEQUENCE [LARGE SCALE GENOMIC DNA]</scope>
    <source>
        <strain evidence="18 19">Bifido-178-WT-2B</strain>
    </source>
</reference>
<feature type="transmembrane region" description="Helical" evidence="17">
    <location>
        <begin position="80"/>
        <end position="96"/>
    </location>
</feature>
<dbReference type="GO" id="GO:0008955">
    <property type="term" value="F:peptidoglycan glycosyltransferase activity"/>
    <property type="evidence" value="ECO:0007669"/>
    <property type="project" value="UniProtKB-EC"/>
</dbReference>
<evidence type="ECO:0000256" key="17">
    <source>
        <dbReference type="SAM" id="Phobius"/>
    </source>
</evidence>
<dbReference type="OrthoDB" id="9812661at2"/>
<accession>A0A6A8M9C9</accession>
<comment type="caution">
    <text evidence="18">The sequence shown here is derived from an EMBL/GenBank/DDBJ whole genome shotgun (WGS) entry which is preliminary data.</text>
</comment>
<dbReference type="PANTHER" id="PTHR30474:SF2">
    <property type="entry name" value="PEPTIDOGLYCAN GLYCOSYLTRANSFERASE FTSW-RELATED"/>
    <property type="match status" value="1"/>
</dbReference>
<keyword evidence="2" id="KW-0328">Glycosyltransferase</keyword>
<feature type="transmembrane region" description="Helical" evidence="17">
    <location>
        <begin position="42"/>
        <end position="60"/>
    </location>
</feature>
<evidence type="ECO:0000256" key="13">
    <source>
        <dbReference type="ARBA" id="ARBA00041418"/>
    </source>
</evidence>
<evidence type="ECO:0000256" key="2">
    <source>
        <dbReference type="ARBA" id="ARBA00022676"/>
    </source>
</evidence>
<evidence type="ECO:0000256" key="3">
    <source>
        <dbReference type="ARBA" id="ARBA00022679"/>
    </source>
</evidence>
<keyword evidence="3" id="KW-0808">Transferase</keyword>
<dbReference type="GO" id="GO:0015648">
    <property type="term" value="F:lipid-linked peptidoglycan transporter activity"/>
    <property type="evidence" value="ECO:0007669"/>
    <property type="project" value="TreeGrafter"/>
</dbReference>
<protein>
    <recommendedName>
        <fullName evidence="12">Probable peptidoglycan glycosyltransferase FtsW</fullName>
        <ecNumber evidence="14">2.4.99.28</ecNumber>
    </recommendedName>
    <alternativeName>
        <fullName evidence="13">Cell division protein FtsW</fullName>
    </alternativeName>
    <alternativeName>
        <fullName evidence="10">Cell wall polymerase</fullName>
    </alternativeName>
    <alternativeName>
        <fullName evidence="9">Peptidoglycan polymerase</fullName>
    </alternativeName>
</protein>
<dbReference type="PROSITE" id="PS00428">
    <property type="entry name" value="FTSW_RODA_SPOVE"/>
    <property type="match status" value="1"/>
</dbReference>
<dbReference type="InterPro" id="IPR018365">
    <property type="entry name" value="Cell_cycle_FtsW-rel_CS"/>
</dbReference>
<evidence type="ECO:0000313" key="18">
    <source>
        <dbReference type="EMBL" id="MST86298.1"/>
    </source>
</evidence>
<evidence type="ECO:0000256" key="12">
    <source>
        <dbReference type="ARBA" id="ARBA00041185"/>
    </source>
</evidence>
<dbReference type="GO" id="GO:0032153">
    <property type="term" value="C:cell division site"/>
    <property type="evidence" value="ECO:0007669"/>
    <property type="project" value="TreeGrafter"/>
</dbReference>
<comment type="similarity">
    <text evidence="11">Belongs to the SEDS family. FtsW subfamily.</text>
</comment>
<evidence type="ECO:0000256" key="6">
    <source>
        <dbReference type="ARBA" id="ARBA00022984"/>
    </source>
</evidence>
<evidence type="ECO:0000256" key="5">
    <source>
        <dbReference type="ARBA" id="ARBA00022960"/>
    </source>
</evidence>
<evidence type="ECO:0000256" key="9">
    <source>
        <dbReference type="ARBA" id="ARBA00032370"/>
    </source>
</evidence>
<dbReference type="PANTHER" id="PTHR30474">
    <property type="entry name" value="CELL CYCLE PROTEIN"/>
    <property type="match status" value="1"/>
</dbReference>
<dbReference type="GO" id="GO:0008360">
    <property type="term" value="P:regulation of cell shape"/>
    <property type="evidence" value="ECO:0007669"/>
    <property type="project" value="UniProtKB-KW"/>
</dbReference>
<dbReference type="EMBL" id="VUMX01000002">
    <property type="protein sequence ID" value="MST86298.1"/>
    <property type="molecule type" value="Genomic_DNA"/>
</dbReference>
<feature type="transmembrane region" description="Helical" evidence="17">
    <location>
        <begin position="306"/>
        <end position="332"/>
    </location>
</feature>
<keyword evidence="8 17" id="KW-0472">Membrane</keyword>
<evidence type="ECO:0000256" key="7">
    <source>
        <dbReference type="ARBA" id="ARBA00022989"/>
    </source>
</evidence>
<organism evidence="18 19">
    <name type="scientific">Lactobacillus porci</name>
    <dbReference type="NCBI Taxonomy" id="2012477"/>
    <lineage>
        <taxon>Bacteria</taxon>
        <taxon>Bacillati</taxon>
        <taxon>Bacillota</taxon>
        <taxon>Bacilli</taxon>
        <taxon>Lactobacillales</taxon>
        <taxon>Lactobacillaceae</taxon>
        <taxon>Lactobacillus</taxon>
    </lineage>
</organism>
<comment type="catalytic activity">
    <reaction evidence="15">
        <text>[GlcNAc-(1-&gt;4)-Mur2Ac(oyl-L-Ala-gamma-D-Glu-L-Lys-D-Ala-D-Ala)](n)-di-trans,octa-cis-undecaprenyl diphosphate + beta-D-GlcNAc-(1-&gt;4)-Mur2Ac(oyl-L-Ala-gamma-D-Glu-L-Lys-D-Ala-D-Ala)-di-trans,octa-cis-undecaprenyl diphosphate = [GlcNAc-(1-&gt;4)-Mur2Ac(oyl-L-Ala-gamma-D-Glu-L-Lys-D-Ala-D-Ala)](n+1)-di-trans,octa-cis-undecaprenyl diphosphate + di-trans,octa-cis-undecaprenyl diphosphate + H(+)</text>
        <dbReference type="Rhea" id="RHEA:23708"/>
        <dbReference type="Rhea" id="RHEA-COMP:9602"/>
        <dbReference type="Rhea" id="RHEA-COMP:9603"/>
        <dbReference type="ChEBI" id="CHEBI:15378"/>
        <dbReference type="ChEBI" id="CHEBI:58405"/>
        <dbReference type="ChEBI" id="CHEBI:60033"/>
        <dbReference type="ChEBI" id="CHEBI:78435"/>
        <dbReference type="EC" id="2.4.99.28"/>
    </reaction>
</comment>
<dbReference type="Proteomes" id="UP000438120">
    <property type="component" value="Unassembled WGS sequence"/>
</dbReference>
<dbReference type="Pfam" id="PF01098">
    <property type="entry name" value="FTSW_RODA_SPOVE"/>
    <property type="match status" value="1"/>
</dbReference>
<evidence type="ECO:0000256" key="10">
    <source>
        <dbReference type="ARBA" id="ARBA00033270"/>
    </source>
</evidence>
<evidence type="ECO:0000256" key="1">
    <source>
        <dbReference type="ARBA" id="ARBA00004141"/>
    </source>
</evidence>